<evidence type="ECO:0000256" key="1">
    <source>
        <dbReference type="SAM" id="Coils"/>
    </source>
</evidence>
<accession>A0A449B6Q5</accession>
<sequence>MTIAKKISIQYKQVSKRLEKLSQEKETLQNRLHQINVETSDLKSFKSQVDKLVGLESK</sequence>
<keyword evidence="1" id="KW-0175">Coiled coil</keyword>
<dbReference type="KEGG" id="mcou:NCTC10179_00408"/>
<dbReference type="EMBL" id="LR215039">
    <property type="protein sequence ID" value="VEU76235.1"/>
    <property type="molecule type" value="Genomic_DNA"/>
</dbReference>
<dbReference type="Proteomes" id="UP000289497">
    <property type="component" value="Chromosome"/>
</dbReference>
<protein>
    <submittedName>
        <fullName evidence="2">Uncharacterized protein</fullName>
    </submittedName>
</protein>
<keyword evidence="3" id="KW-1185">Reference proteome</keyword>
<name>A0A449B6Q5_9BACT</name>
<gene>
    <name evidence="2" type="ORF">NCTC10179_00408</name>
</gene>
<evidence type="ECO:0000313" key="2">
    <source>
        <dbReference type="EMBL" id="VEU76235.1"/>
    </source>
</evidence>
<dbReference type="RefSeq" id="WP_156951407.1">
    <property type="nucleotide sequence ID" value="NZ_LR215039.1"/>
</dbReference>
<evidence type="ECO:0000313" key="3">
    <source>
        <dbReference type="Proteomes" id="UP000289497"/>
    </source>
</evidence>
<proteinExistence type="predicted"/>
<organism evidence="2 3">
    <name type="scientific">Mycoplasmopsis columboralis</name>
    <dbReference type="NCBI Taxonomy" id="171282"/>
    <lineage>
        <taxon>Bacteria</taxon>
        <taxon>Bacillati</taxon>
        <taxon>Mycoplasmatota</taxon>
        <taxon>Mycoplasmoidales</taxon>
        <taxon>Metamycoplasmataceae</taxon>
        <taxon>Mycoplasmopsis</taxon>
    </lineage>
</organism>
<reference evidence="2 3" key="1">
    <citation type="submission" date="2019-01" db="EMBL/GenBank/DDBJ databases">
        <authorList>
            <consortium name="Pathogen Informatics"/>
        </authorList>
    </citation>
    <scope>NUCLEOTIDE SEQUENCE [LARGE SCALE GENOMIC DNA]</scope>
    <source>
        <strain evidence="2 3">NCTC10179</strain>
    </source>
</reference>
<feature type="coiled-coil region" evidence="1">
    <location>
        <begin position="4"/>
        <end position="38"/>
    </location>
</feature>
<dbReference type="AlphaFoldDB" id="A0A449B6Q5"/>